<comment type="caution">
    <text evidence="1">The sequence shown here is derived from an EMBL/GenBank/DDBJ whole genome shotgun (WGS) entry which is preliminary data.</text>
</comment>
<reference evidence="1 2" key="1">
    <citation type="submission" date="2020-04" db="EMBL/GenBank/DDBJ databases">
        <authorList>
            <person name="Hitch T.C.A."/>
            <person name="Wylensek D."/>
            <person name="Clavel T."/>
        </authorList>
    </citation>
    <scope>NUCLEOTIDE SEQUENCE [LARGE SCALE GENOMIC DNA]</scope>
    <source>
        <strain evidence="1 2">BSM-383-APC-5F</strain>
    </source>
</reference>
<dbReference type="Proteomes" id="UP000580130">
    <property type="component" value="Unassembled WGS sequence"/>
</dbReference>
<protein>
    <submittedName>
        <fullName evidence="1">TetR family transcriptional regulator</fullName>
    </submittedName>
</protein>
<name>A0A848CIQ7_9FIRM</name>
<dbReference type="EMBL" id="JABAFX010000001">
    <property type="protein sequence ID" value="NME55918.1"/>
    <property type="molecule type" value="Genomic_DNA"/>
</dbReference>
<dbReference type="InterPro" id="IPR009057">
    <property type="entry name" value="Homeodomain-like_sf"/>
</dbReference>
<dbReference type="Gene3D" id="1.10.10.60">
    <property type="entry name" value="Homeodomain-like"/>
    <property type="match status" value="1"/>
</dbReference>
<dbReference type="AlphaFoldDB" id="A0A848CIQ7"/>
<dbReference type="SUPFAM" id="SSF46689">
    <property type="entry name" value="Homeodomain-like"/>
    <property type="match status" value="1"/>
</dbReference>
<dbReference type="RefSeq" id="WP_168932832.1">
    <property type="nucleotide sequence ID" value="NZ_CP173381.1"/>
</dbReference>
<gene>
    <name evidence="1" type="ORF">HF855_00395</name>
</gene>
<sequence length="35" mass="3779">MSDTRKKEIIMATLELAANKGLGNVSMNMIADRVG</sequence>
<evidence type="ECO:0000313" key="2">
    <source>
        <dbReference type="Proteomes" id="UP000580130"/>
    </source>
</evidence>
<proteinExistence type="predicted"/>
<evidence type="ECO:0000313" key="1">
    <source>
        <dbReference type="EMBL" id="NME55918.1"/>
    </source>
</evidence>
<organism evidence="1 2">
    <name type="scientific">Dorea formicigenerans</name>
    <dbReference type="NCBI Taxonomy" id="39486"/>
    <lineage>
        <taxon>Bacteria</taxon>
        <taxon>Bacillati</taxon>
        <taxon>Bacillota</taxon>
        <taxon>Clostridia</taxon>
        <taxon>Lachnospirales</taxon>
        <taxon>Lachnospiraceae</taxon>
        <taxon>Dorea</taxon>
    </lineage>
</organism>
<accession>A0A848CIQ7</accession>